<keyword evidence="1" id="KW-0812">Transmembrane</keyword>
<protein>
    <submittedName>
        <fullName evidence="2">Uncharacterized protein</fullName>
    </submittedName>
</protein>
<dbReference type="EMBL" id="GBXM01096054">
    <property type="protein sequence ID" value="JAH12523.1"/>
    <property type="molecule type" value="Transcribed_RNA"/>
</dbReference>
<sequence length="53" mass="5696">MVQQSIFGGVTLILLQKIQGVLLIISRVVHYSHPGSGLNYLAGTVSPTLLKFS</sequence>
<reference evidence="2" key="2">
    <citation type="journal article" date="2015" name="Fish Shellfish Immunol.">
        <title>Early steps in the European eel (Anguilla anguilla)-Vibrio vulnificus interaction in the gills: Role of the RtxA13 toxin.</title>
        <authorList>
            <person name="Callol A."/>
            <person name="Pajuelo D."/>
            <person name="Ebbesson L."/>
            <person name="Teles M."/>
            <person name="MacKenzie S."/>
            <person name="Amaro C."/>
        </authorList>
    </citation>
    <scope>NUCLEOTIDE SEQUENCE</scope>
</reference>
<keyword evidence="1" id="KW-0472">Membrane</keyword>
<keyword evidence="1" id="KW-1133">Transmembrane helix</keyword>
<proteinExistence type="predicted"/>
<evidence type="ECO:0000256" key="1">
    <source>
        <dbReference type="SAM" id="Phobius"/>
    </source>
</evidence>
<name>A0A0E9Q8S6_ANGAN</name>
<organism evidence="2">
    <name type="scientific">Anguilla anguilla</name>
    <name type="common">European freshwater eel</name>
    <name type="synonym">Muraena anguilla</name>
    <dbReference type="NCBI Taxonomy" id="7936"/>
    <lineage>
        <taxon>Eukaryota</taxon>
        <taxon>Metazoa</taxon>
        <taxon>Chordata</taxon>
        <taxon>Craniata</taxon>
        <taxon>Vertebrata</taxon>
        <taxon>Euteleostomi</taxon>
        <taxon>Actinopterygii</taxon>
        <taxon>Neopterygii</taxon>
        <taxon>Teleostei</taxon>
        <taxon>Anguilliformes</taxon>
        <taxon>Anguillidae</taxon>
        <taxon>Anguilla</taxon>
    </lineage>
</organism>
<accession>A0A0E9Q8S6</accession>
<reference evidence="2" key="1">
    <citation type="submission" date="2014-11" db="EMBL/GenBank/DDBJ databases">
        <authorList>
            <person name="Amaro Gonzalez C."/>
        </authorList>
    </citation>
    <scope>NUCLEOTIDE SEQUENCE</scope>
</reference>
<evidence type="ECO:0000313" key="2">
    <source>
        <dbReference type="EMBL" id="JAH12523.1"/>
    </source>
</evidence>
<dbReference type="AlphaFoldDB" id="A0A0E9Q8S6"/>
<feature type="transmembrane region" description="Helical" evidence="1">
    <location>
        <begin position="6"/>
        <end position="25"/>
    </location>
</feature>